<evidence type="ECO:0000256" key="9">
    <source>
        <dbReference type="SAM" id="Coils"/>
    </source>
</evidence>
<dbReference type="OrthoDB" id="1918322at2759"/>
<comment type="subcellular location">
    <subcellularLocation>
        <location evidence="1">Membrane</location>
        <topology evidence="1">Single-pass membrane protein</topology>
    </subcellularLocation>
</comment>
<dbReference type="InterPro" id="IPR001245">
    <property type="entry name" value="Ser-Thr/Tyr_kinase_cat_dom"/>
</dbReference>
<dbReference type="GO" id="GO:0030247">
    <property type="term" value="F:polysaccharide binding"/>
    <property type="evidence" value="ECO:0007669"/>
    <property type="project" value="InterPro"/>
</dbReference>
<evidence type="ECO:0000256" key="11">
    <source>
        <dbReference type="SAM" id="Phobius"/>
    </source>
</evidence>
<feature type="region of interest" description="Disordered" evidence="10">
    <location>
        <begin position="634"/>
        <end position="656"/>
    </location>
</feature>
<dbReference type="InterPro" id="IPR008271">
    <property type="entry name" value="Ser/Thr_kinase_AS"/>
</dbReference>
<dbReference type="PANTHER" id="PTHR46008">
    <property type="entry name" value="LEAF RUST 10 DISEASE-RESISTANCE LOCUS RECEPTOR-LIKE PROTEIN KINASE-LIKE 1.4"/>
    <property type="match status" value="1"/>
</dbReference>
<keyword evidence="7 8" id="KW-0067">ATP-binding</keyword>
<dbReference type="PROSITE" id="PS00107">
    <property type="entry name" value="PROTEIN_KINASE_ATP"/>
    <property type="match status" value="1"/>
</dbReference>
<keyword evidence="15" id="KW-1185">Reference proteome</keyword>
<feature type="chain" id="PRO_5035922638" description="Protein kinase domain-containing protein" evidence="12">
    <location>
        <begin position="46"/>
        <end position="771"/>
    </location>
</feature>
<evidence type="ECO:0000256" key="2">
    <source>
        <dbReference type="ARBA" id="ARBA00022527"/>
    </source>
</evidence>
<evidence type="ECO:0000313" key="15">
    <source>
        <dbReference type="Proteomes" id="UP000825935"/>
    </source>
</evidence>
<name>A0A8T2UDT8_CERRI</name>
<evidence type="ECO:0000256" key="5">
    <source>
        <dbReference type="ARBA" id="ARBA00022741"/>
    </source>
</evidence>
<keyword evidence="2" id="KW-0723">Serine/threonine-protein kinase</keyword>
<dbReference type="FunFam" id="3.30.200.20:FF:000162">
    <property type="entry name" value="Adenine nucleotide alpha hydrolase-like domain kinase"/>
    <property type="match status" value="1"/>
</dbReference>
<dbReference type="CDD" id="cd14066">
    <property type="entry name" value="STKc_IRAK"/>
    <property type="match status" value="1"/>
</dbReference>
<dbReference type="InterPro" id="IPR025287">
    <property type="entry name" value="WAK_GUB"/>
</dbReference>
<evidence type="ECO:0000256" key="6">
    <source>
        <dbReference type="ARBA" id="ARBA00022777"/>
    </source>
</evidence>
<evidence type="ECO:0000256" key="3">
    <source>
        <dbReference type="ARBA" id="ARBA00022679"/>
    </source>
</evidence>
<dbReference type="PROSITE" id="PS00108">
    <property type="entry name" value="PROTEIN_KINASE_ST"/>
    <property type="match status" value="1"/>
</dbReference>
<dbReference type="InterPro" id="IPR011009">
    <property type="entry name" value="Kinase-like_dom_sf"/>
</dbReference>
<feature type="compositionally biased region" description="Polar residues" evidence="10">
    <location>
        <begin position="741"/>
        <end position="771"/>
    </location>
</feature>
<dbReference type="InterPro" id="IPR017441">
    <property type="entry name" value="Protein_kinase_ATP_BS"/>
</dbReference>
<dbReference type="EMBL" id="CM035412">
    <property type="protein sequence ID" value="KAH7431943.1"/>
    <property type="molecule type" value="Genomic_DNA"/>
</dbReference>
<evidence type="ECO:0000256" key="4">
    <source>
        <dbReference type="ARBA" id="ARBA00022729"/>
    </source>
</evidence>
<dbReference type="SMART" id="SM00220">
    <property type="entry name" value="S_TKc"/>
    <property type="match status" value="1"/>
</dbReference>
<keyword evidence="11" id="KW-0812">Transmembrane</keyword>
<keyword evidence="5 8" id="KW-0547">Nucleotide-binding</keyword>
<dbReference type="Gene3D" id="1.10.510.10">
    <property type="entry name" value="Transferase(Phosphotransferase) domain 1"/>
    <property type="match status" value="1"/>
</dbReference>
<keyword evidence="11" id="KW-0472">Membrane</keyword>
<dbReference type="Pfam" id="PF13947">
    <property type="entry name" value="GUB_WAK_bind"/>
    <property type="match status" value="1"/>
</dbReference>
<comment type="caution">
    <text evidence="14">The sequence shown here is derived from an EMBL/GenBank/DDBJ whole genome shotgun (WGS) entry which is preliminary data.</text>
</comment>
<protein>
    <recommendedName>
        <fullName evidence="13">Protein kinase domain-containing protein</fullName>
    </recommendedName>
</protein>
<dbReference type="SUPFAM" id="SSF56112">
    <property type="entry name" value="Protein kinase-like (PK-like)"/>
    <property type="match status" value="1"/>
</dbReference>
<evidence type="ECO:0000256" key="10">
    <source>
        <dbReference type="SAM" id="MobiDB-lite"/>
    </source>
</evidence>
<reference evidence="14" key="1">
    <citation type="submission" date="2021-08" db="EMBL/GenBank/DDBJ databases">
        <title>WGS assembly of Ceratopteris richardii.</title>
        <authorList>
            <person name="Marchant D.B."/>
            <person name="Chen G."/>
            <person name="Jenkins J."/>
            <person name="Shu S."/>
            <person name="Leebens-Mack J."/>
            <person name="Grimwood J."/>
            <person name="Schmutz J."/>
            <person name="Soltis P."/>
            <person name="Soltis D."/>
            <person name="Chen Z.-H."/>
        </authorList>
    </citation>
    <scope>NUCLEOTIDE SEQUENCE</scope>
    <source>
        <strain evidence="14">Whitten #5841</strain>
        <tissue evidence="14">Leaf</tissue>
    </source>
</reference>
<sequence length="771" mass="82536">MSTIQHRPPISWIHCRQLLLQIHLMNLPAWSRLCLLLLRFPGSAGAPQCPACGNTTVPYPLSTSSSCGDHNYKVVCNASEGKLSLNVPSGSYPIIAINPNFQSLTIASPSIGPANTCETPDLHEGGLVLNSSLPFNVTSSNTIFLLNCSSLLLQSPLNCTSQSLCTNYLAQDSVGIPCVGKLCCTFTAGGSSTSHVVAVSDAACTAYVSVVDINPGLPVKQWSFGVELQWAAPLEPLCTSQTDCDSLSTCQKDASGNDQRCMCNQGYDWDAISGTCTAMVSCSGDSKCGGRPSGPVIAGAVMGFIAFCAVTLVLLTLQSRRRAAKAARNRLTKERQEILSRGSGGRSAKLFTIQEMKRATRNFARERLLGSGGFGDVYWGVLDDGTDVAVKSAKVGNMKGIDQVLNEVRVLSQVNHRSLVMLLGCCVEAEQPLLVYEYIPNGTLLEHLQGDKYDAYLDWPTRLKVAAQTAEGLSYLHFSANPPIYHRDVKSSNILLDANLNAKVSDFGLSRLAQADLTHISTCAQGTLGYLDPEYYRNYQLTDKSDVYSFGVVLLELVTSQRAIDFGRGQDFVNLAIYVATMEDEGRAMDVIDTGLLSEKAEADTAPAPLDAWRLSSTIDSSLPGVALASYHSKDSPSPLLQGHSRKQSWSSEVGGGGPGDNLIQFATIAGSIRRVIDLALSCLRDSRNDRPSMKEVAEELQCLLQMLNVTSSRDGGGVQFAKNVQTSRVSGVLPKAAEESSGSAGVPSSDTWSSSYTAATVVRSSLSSPR</sequence>
<feature type="signal peptide" evidence="12">
    <location>
        <begin position="1"/>
        <end position="45"/>
    </location>
</feature>
<dbReference type="Gene3D" id="3.30.200.20">
    <property type="entry name" value="Phosphorylase Kinase, domain 1"/>
    <property type="match status" value="1"/>
</dbReference>
<feature type="coiled-coil region" evidence="9">
    <location>
        <begin position="314"/>
        <end position="341"/>
    </location>
</feature>
<dbReference type="PROSITE" id="PS50011">
    <property type="entry name" value="PROTEIN_KINASE_DOM"/>
    <property type="match status" value="1"/>
</dbReference>
<evidence type="ECO:0000256" key="7">
    <source>
        <dbReference type="ARBA" id="ARBA00022840"/>
    </source>
</evidence>
<feature type="binding site" evidence="8">
    <location>
        <position position="391"/>
    </location>
    <ligand>
        <name>ATP</name>
        <dbReference type="ChEBI" id="CHEBI:30616"/>
    </ligand>
</feature>
<feature type="transmembrane region" description="Helical" evidence="11">
    <location>
        <begin position="296"/>
        <end position="317"/>
    </location>
</feature>
<evidence type="ECO:0000313" key="14">
    <source>
        <dbReference type="EMBL" id="KAH7431943.1"/>
    </source>
</evidence>
<keyword evidence="4 12" id="KW-0732">Signal</keyword>
<dbReference type="AlphaFoldDB" id="A0A8T2UDT8"/>
<keyword evidence="9" id="KW-0175">Coiled coil</keyword>
<evidence type="ECO:0000256" key="8">
    <source>
        <dbReference type="PROSITE-ProRule" id="PRU10141"/>
    </source>
</evidence>
<organism evidence="14 15">
    <name type="scientific">Ceratopteris richardii</name>
    <name type="common">Triangle waterfern</name>
    <dbReference type="NCBI Taxonomy" id="49495"/>
    <lineage>
        <taxon>Eukaryota</taxon>
        <taxon>Viridiplantae</taxon>
        <taxon>Streptophyta</taxon>
        <taxon>Embryophyta</taxon>
        <taxon>Tracheophyta</taxon>
        <taxon>Polypodiopsida</taxon>
        <taxon>Polypodiidae</taxon>
        <taxon>Polypodiales</taxon>
        <taxon>Pteridineae</taxon>
        <taxon>Pteridaceae</taxon>
        <taxon>Parkerioideae</taxon>
        <taxon>Ceratopteris</taxon>
    </lineage>
</organism>
<keyword evidence="11" id="KW-1133">Transmembrane helix</keyword>
<evidence type="ECO:0000256" key="12">
    <source>
        <dbReference type="SAM" id="SignalP"/>
    </source>
</evidence>
<keyword evidence="3" id="KW-0808">Transferase</keyword>
<gene>
    <name evidence="14" type="ORF">KP509_07G000100</name>
</gene>
<keyword evidence="6" id="KW-0418">Kinase</keyword>
<evidence type="ECO:0000256" key="1">
    <source>
        <dbReference type="ARBA" id="ARBA00004167"/>
    </source>
</evidence>
<dbReference type="PANTHER" id="PTHR46008:SF25">
    <property type="entry name" value="PROTEIN KINASE DOMAIN-CONTAINING PROTEIN"/>
    <property type="match status" value="1"/>
</dbReference>
<dbReference type="GO" id="GO:0004674">
    <property type="term" value="F:protein serine/threonine kinase activity"/>
    <property type="evidence" value="ECO:0007669"/>
    <property type="project" value="UniProtKB-KW"/>
</dbReference>
<feature type="domain" description="Protein kinase" evidence="13">
    <location>
        <begin position="363"/>
        <end position="705"/>
    </location>
</feature>
<dbReference type="Proteomes" id="UP000825935">
    <property type="component" value="Chromosome 7"/>
</dbReference>
<evidence type="ECO:0000259" key="13">
    <source>
        <dbReference type="PROSITE" id="PS50011"/>
    </source>
</evidence>
<dbReference type="GO" id="GO:0005524">
    <property type="term" value="F:ATP binding"/>
    <property type="evidence" value="ECO:0007669"/>
    <property type="project" value="UniProtKB-UniRule"/>
</dbReference>
<dbReference type="InterPro" id="IPR000719">
    <property type="entry name" value="Prot_kinase_dom"/>
</dbReference>
<accession>A0A8T2UDT8</accession>
<dbReference type="OMA" id="KIHVWNR"/>
<proteinExistence type="predicted"/>
<feature type="region of interest" description="Disordered" evidence="10">
    <location>
        <begin position="733"/>
        <end position="771"/>
    </location>
</feature>
<dbReference type="Pfam" id="PF07714">
    <property type="entry name" value="PK_Tyr_Ser-Thr"/>
    <property type="match status" value="1"/>
</dbReference>